<evidence type="ECO:0000313" key="3">
    <source>
        <dbReference type="Proteomes" id="UP000799423"/>
    </source>
</evidence>
<dbReference type="EMBL" id="MU006309">
    <property type="protein sequence ID" value="KAF2849863.1"/>
    <property type="molecule type" value="Genomic_DNA"/>
</dbReference>
<keyword evidence="3" id="KW-1185">Reference proteome</keyword>
<dbReference type="Proteomes" id="UP000799423">
    <property type="component" value="Unassembled WGS sequence"/>
</dbReference>
<name>A0A6A7B3J5_9PLEO</name>
<feature type="compositionally biased region" description="Basic and acidic residues" evidence="1">
    <location>
        <begin position="99"/>
        <end position="121"/>
    </location>
</feature>
<feature type="region of interest" description="Disordered" evidence="1">
    <location>
        <begin position="76"/>
        <end position="129"/>
    </location>
</feature>
<gene>
    <name evidence="2" type="ORF">T440DRAFT_397992</name>
</gene>
<feature type="compositionally biased region" description="Basic residues" evidence="1">
    <location>
        <begin position="312"/>
        <end position="335"/>
    </location>
</feature>
<feature type="region of interest" description="Disordered" evidence="1">
    <location>
        <begin position="303"/>
        <end position="361"/>
    </location>
</feature>
<accession>A0A6A7B3J5</accession>
<organism evidence="2 3">
    <name type="scientific">Plenodomus tracheiphilus IPT5</name>
    <dbReference type="NCBI Taxonomy" id="1408161"/>
    <lineage>
        <taxon>Eukaryota</taxon>
        <taxon>Fungi</taxon>
        <taxon>Dikarya</taxon>
        <taxon>Ascomycota</taxon>
        <taxon>Pezizomycotina</taxon>
        <taxon>Dothideomycetes</taxon>
        <taxon>Pleosporomycetidae</taxon>
        <taxon>Pleosporales</taxon>
        <taxon>Pleosporineae</taxon>
        <taxon>Leptosphaeriaceae</taxon>
        <taxon>Plenodomus</taxon>
    </lineage>
</organism>
<sequence>MAAFTQASDPAAAAAAQANHIRTSMSLANLLTGPDPVAPEQTPPQMLVAPSSPTQAIVSIEERIGSTEVTVSELSEAGIQGQSAQQGGSSEAPTGSSEIKQESNHHNDDTSDVMDESHEDTAADDAQDVPDAERDFICMNDPCGRCMTGQYTKDLSRKVISDHFGRNKACTRDIIDWPLFCRKHYQRATYNKPRWQVRKLELILRQFDLIEEQFPGTTYDIAFKKSEEGRLNKYSRLVASEKTTQEAEQLVLPVAGKHFEAPIDVLRELDRLMANDKTYAEVRGVVNVISQMLESGDTEQVPSVEFLPKVPGKTKKSPSKARASKSPRTPKRSKTPKSPGTPGTPSRVSAKGSVKKTSSKA</sequence>
<evidence type="ECO:0000313" key="2">
    <source>
        <dbReference type="EMBL" id="KAF2849863.1"/>
    </source>
</evidence>
<evidence type="ECO:0000256" key="1">
    <source>
        <dbReference type="SAM" id="MobiDB-lite"/>
    </source>
</evidence>
<proteinExistence type="predicted"/>
<dbReference type="AlphaFoldDB" id="A0A6A7B3J5"/>
<protein>
    <submittedName>
        <fullName evidence="2">Uncharacterized protein</fullName>
    </submittedName>
</protein>
<reference evidence="2" key="1">
    <citation type="submission" date="2020-01" db="EMBL/GenBank/DDBJ databases">
        <authorList>
            <consortium name="DOE Joint Genome Institute"/>
            <person name="Haridas S."/>
            <person name="Albert R."/>
            <person name="Binder M."/>
            <person name="Bloem J."/>
            <person name="Labutti K."/>
            <person name="Salamov A."/>
            <person name="Andreopoulos B."/>
            <person name="Baker S.E."/>
            <person name="Barry K."/>
            <person name="Bills G."/>
            <person name="Bluhm B.H."/>
            <person name="Cannon C."/>
            <person name="Castanera R."/>
            <person name="Culley D.E."/>
            <person name="Daum C."/>
            <person name="Ezra D."/>
            <person name="Gonzalez J.B."/>
            <person name="Henrissat B."/>
            <person name="Kuo A."/>
            <person name="Liang C."/>
            <person name="Lipzen A."/>
            <person name="Lutzoni F."/>
            <person name="Magnuson J."/>
            <person name="Mondo S."/>
            <person name="Nolan M."/>
            <person name="Ohm R."/>
            <person name="Pangilinan J."/>
            <person name="Park H.-J."/>
            <person name="Ramirez L."/>
            <person name="Alfaro M."/>
            <person name="Sun H."/>
            <person name="Tritt A."/>
            <person name="Yoshinaga Y."/>
            <person name="Zwiers L.-H."/>
            <person name="Turgeon B.G."/>
            <person name="Goodwin S.B."/>
            <person name="Spatafora J.W."/>
            <person name="Crous P.W."/>
            <person name="Grigoriev I.V."/>
        </authorList>
    </citation>
    <scope>NUCLEOTIDE SEQUENCE</scope>
    <source>
        <strain evidence="2">IPT5</strain>
    </source>
</reference>
<feature type="compositionally biased region" description="Low complexity" evidence="1">
    <location>
        <begin position="76"/>
        <end position="92"/>
    </location>
</feature>
<feature type="region of interest" description="Disordered" evidence="1">
    <location>
        <begin position="32"/>
        <end position="53"/>
    </location>
</feature>
<feature type="compositionally biased region" description="Low complexity" evidence="1">
    <location>
        <begin position="336"/>
        <end position="346"/>
    </location>
</feature>
<dbReference type="OrthoDB" id="4161595at2759"/>